<feature type="compositionally biased region" description="Basic and acidic residues" evidence="1">
    <location>
        <begin position="1"/>
        <end position="11"/>
    </location>
</feature>
<evidence type="ECO:0000256" key="1">
    <source>
        <dbReference type="SAM" id="MobiDB-lite"/>
    </source>
</evidence>
<proteinExistence type="predicted"/>
<organism evidence="2 3">
    <name type="scientific">Ancylostoma ceylanicum</name>
    <dbReference type="NCBI Taxonomy" id="53326"/>
    <lineage>
        <taxon>Eukaryota</taxon>
        <taxon>Metazoa</taxon>
        <taxon>Ecdysozoa</taxon>
        <taxon>Nematoda</taxon>
        <taxon>Chromadorea</taxon>
        <taxon>Rhabditida</taxon>
        <taxon>Rhabditina</taxon>
        <taxon>Rhabditomorpha</taxon>
        <taxon>Strongyloidea</taxon>
        <taxon>Ancylostomatidae</taxon>
        <taxon>Ancylostomatinae</taxon>
        <taxon>Ancylostoma</taxon>
    </lineage>
</organism>
<comment type="caution">
    <text evidence="2">The sequence shown here is derived from an EMBL/GenBank/DDBJ whole genome shotgun (WGS) entry which is preliminary data.</text>
</comment>
<dbReference type="Proteomes" id="UP000024635">
    <property type="component" value="Unassembled WGS sequence"/>
</dbReference>
<accession>A0A016WKU7</accession>
<sequence length="126" mass="14306">MLPVRNEEDRQKRGHSRATNSIARSVRRRRRFAKQWQSERRCSLAAVALSAPALVANCWLLVERAAKLWWNEKFNDQSHRTIREELCTLTQGVTSQRCLAFSSGTTLPLGKVLATATAKGKYSHVL</sequence>
<dbReference type="EMBL" id="JARK01000222">
    <property type="protein sequence ID" value="EYC40265.1"/>
    <property type="molecule type" value="Genomic_DNA"/>
</dbReference>
<evidence type="ECO:0000313" key="3">
    <source>
        <dbReference type="Proteomes" id="UP000024635"/>
    </source>
</evidence>
<name>A0A016WKU7_9BILA</name>
<protein>
    <submittedName>
        <fullName evidence="2">Uncharacterized protein</fullName>
    </submittedName>
</protein>
<keyword evidence="3" id="KW-1185">Reference proteome</keyword>
<gene>
    <name evidence="2" type="primary">Acey_s0622.g760</name>
    <name evidence="2" type="ORF">Y032_0622g760</name>
</gene>
<feature type="region of interest" description="Disordered" evidence="1">
    <location>
        <begin position="1"/>
        <end position="26"/>
    </location>
</feature>
<evidence type="ECO:0000313" key="2">
    <source>
        <dbReference type="EMBL" id="EYC40265.1"/>
    </source>
</evidence>
<reference evidence="3" key="1">
    <citation type="journal article" date="2015" name="Nat. Genet.">
        <title>The genome and transcriptome of the zoonotic hookworm Ancylostoma ceylanicum identify infection-specific gene families.</title>
        <authorList>
            <person name="Schwarz E.M."/>
            <person name="Hu Y."/>
            <person name="Antoshechkin I."/>
            <person name="Miller M.M."/>
            <person name="Sternberg P.W."/>
            <person name="Aroian R.V."/>
        </authorList>
    </citation>
    <scope>NUCLEOTIDE SEQUENCE</scope>
    <source>
        <strain evidence="3">HY135</strain>
    </source>
</reference>
<dbReference type="AlphaFoldDB" id="A0A016WKU7"/>
<dbReference type="OrthoDB" id="10034090at2759"/>